<keyword evidence="2 5" id="KW-0812">Transmembrane</keyword>
<reference evidence="8 9" key="1">
    <citation type="submission" date="2019-07" db="EMBL/GenBank/DDBJ databases">
        <title>Genomic Encyclopedia of Archaeal and Bacterial Type Strains, Phase II (KMG-II): from individual species to whole genera.</title>
        <authorList>
            <person name="Goeker M."/>
        </authorList>
    </citation>
    <scope>NUCLEOTIDE SEQUENCE [LARGE SCALE GENOMIC DNA]</scope>
    <source>
        <strain evidence="8 9">ATCC BAA-1854</strain>
    </source>
</reference>
<feature type="transmembrane region" description="Helical" evidence="5">
    <location>
        <begin position="180"/>
        <end position="203"/>
    </location>
</feature>
<comment type="function">
    <text evidence="5">NDH-1 shuttles electrons from NADH, via FMN and iron-sulfur (Fe-S) centers, to quinones in the respiratory chain. The immediate electron acceptor for the enzyme in this species is believed to be a menaquinone. Couples the redox reaction to proton translocation (for every two electrons transferred, four hydrogen ions are translocated across the cytoplasmic membrane), and thus conserves the redox energy in a proton gradient.</text>
</comment>
<protein>
    <recommendedName>
        <fullName evidence="5">NADH-quinone oxidoreductase subunit N</fullName>
        <ecNumber evidence="5">7.1.1.-</ecNumber>
    </recommendedName>
    <alternativeName>
        <fullName evidence="5">NADH dehydrogenase I subunit N</fullName>
    </alternativeName>
    <alternativeName>
        <fullName evidence="5">NDH-1 subunit N</fullName>
    </alternativeName>
</protein>
<keyword evidence="5" id="KW-0813">Transport</keyword>
<dbReference type="EC" id="7.1.1.-" evidence="5"/>
<dbReference type="GO" id="GO:0048038">
    <property type="term" value="F:quinone binding"/>
    <property type="evidence" value="ECO:0007669"/>
    <property type="project" value="UniProtKB-KW"/>
</dbReference>
<dbReference type="GO" id="GO:0008137">
    <property type="term" value="F:NADH dehydrogenase (ubiquinone) activity"/>
    <property type="evidence" value="ECO:0007669"/>
    <property type="project" value="InterPro"/>
</dbReference>
<gene>
    <name evidence="5" type="primary">nuoN</name>
    <name evidence="8" type="ORF">JN11_01495</name>
</gene>
<keyword evidence="5" id="KW-1278">Translocase</keyword>
<dbReference type="OrthoDB" id="9811718at2"/>
<comment type="subcellular location">
    <subcellularLocation>
        <location evidence="5">Cell membrane</location>
        <topology evidence="5">Multi-pass membrane protein</topology>
    </subcellularLocation>
    <subcellularLocation>
        <location evidence="1">Endomembrane system</location>
        <topology evidence="1">Multi-pass membrane protein</topology>
    </subcellularLocation>
    <subcellularLocation>
        <location evidence="6">Membrane</location>
        <topology evidence="6">Multi-pass membrane protein</topology>
    </subcellularLocation>
</comment>
<feature type="transmembrane region" description="Helical" evidence="5">
    <location>
        <begin position="262"/>
        <end position="285"/>
    </location>
</feature>
<dbReference type="Proteomes" id="UP000317010">
    <property type="component" value="Unassembled WGS sequence"/>
</dbReference>
<organism evidence="8 9">
    <name type="scientific">Mucilaginibacter frigoritolerans</name>
    <dbReference type="NCBI Taxonomy" id="652788"/>
    <lineage>
        <taxon>Bacteria</taxon>
        <taxon>Pseudomonadati</taxon>
        <taxon>Bacteroidota</taxon>
        <taxon>Sphingobacteriia</taxon>
        <taxon>Sphingobacteriales</taxon>
        <taxon>Sphingobacteriaceae</taxon>
        <taxon>Mucilaginibacter</taxon>
    </lineage>
</organism>
<dbReference type="PANTHER" id="PTHR22773">
    <property type="entry name" value="NADH DEHYDROGENASE"/>
    <property type="match status" value="1"/>
</dbReference>
<comment type="similarity">
    <text evidence="5">Belongs to the complex I subunit 2 family.</text>
</comment>
<comment type="catalytic activity">
    <reaction evidence="5">
        <text>a quinone + NADH + 5 H(+)(in) = a quinol + NAD(+) + 4 H(+)(out)</text>
        <dbReference type="Rhea" id="RHEA:57888"/>
        <dbReference type="ChEBI" id="CHEBI:15378"/>
        <dbReference type="ChEBI" id="CHEBI:24646"/>
        <dbReference type="ChEBI" id="CHEBI:57540"/>
        <dbReference type="ChEBI" id="CHEBI:57945"/>
        <dbReference type="ChEBI" id="CHEBI:132124"/>
    </reaction>
</comment>
<proteinExistence type="inferred from homology"/>
<dbReference type="EMBL" id="VLLI01000003">
    <property type="protein sequence ID" value="TWJ02522.1"/>
    <property type="molecule type" value="Genomic_DNA"/>
</dbReference>
<evidence type="ECO:0000259" key="7">
    <source>
        <dbReference type="Pfam" id="PF00361"/>
    </source>
</evidence>
<dbReference type="GO" id="GO:0012505">
    <property type="term" value="C:endomembrane system"/>
    <property type="evidence" value="ECO:0007669"/>
    <property type="project" value="UniProtKB-SubCell"/>
</dbReference>
<feature type="transmembrane region" description="Helical" evidence="5">
    <location>
        <begin position="392"/>
        <end position="413"/>
    </location>
</feature>
<keyword evidence="5" id="KW-0874">Quinone</keyword>
<feature type="domain" description="NADH:quinone oxidoreductase/Mrp antiporter transmembrane" evidence="7">
    <location>
        <begin position="145"/>
        <end position="443"/>
    </location>
</feature>
<evidence type="ECO:0000256" key="6">
    <source>
        <dbReference type="RuleBase" id="RU000320"/>
    </source>
</evidence>
<evidence type="ECO:0000313" key="9">
    <source>
        <dbReference type="Proteomes" id="UP000317010"/>
    </source>
</evidence>
<evidence type="ECO:0000256" key="1">
    <source>
        <dbReference type="ARBA" id="ARBA00004127"/>
    </source>
</evidence>
<keyword evidence="5" id="KW-1003">Cell membrane</keyword>
<dbReference type="AlphaFoldDB" id="A0A562U9K1"/>
<feature type="transmembrane region" description="Helical" evidence="5">
    <location>
        <begin position="297"/>
        <end position="316"/>
    </location>
</feature>
<comment type="subunit">
    <text evidence="5">NDH-1 is composed of 14 different subunits. Subunits NuoA, H, J, K, L, M, N constitute the membrane sector of the complex.</text>
</comment>
<keyword evidence="3 5" id="KW-1133">Transmembrane helix</keyword>
<evidence type="ECO:0000256" key="3">
    <source>
        <dbReference type="ARBA" id="ARBA00022989"/>
    </source>
</evidence>
<accession>A0A562U9K1</accession>
<dbReference type="InterPro" id="IPR001750">
    <property type="entry name" value="ND/Mrp_TM"/>
</dbReference>
<feature type="transmembrane region" description="Helical" evidence="5">
    <location>
        <begin position="126"/>
        <end position="143"/>
    </location>
</feature>
<dbReference type="RefSeq" id="WP_144911188.1">
    <property type="nucleotide sequence ID" value="NZ_VLLI01000003.1"/>
</dbReference>
<evidence type="ECO:0000256" key="5">
    <source>
        <dbReference type="HAMAP-Rule" id="MF_00445"/>
    </source>
</evidence>
<comment type="caution">
    <text evidence="8">The sequence shown here is derived from an EMBL/GenBank/DDBJ whole genome shotgun (WGS) entry which is preliminary data.</text>
</comment>
<evidence type="ECO:0000313" key="8">
    <source>
        <dbReference type="EMBL" id="TWJ02522.1"/>
    </source>
</evidence>
<feature type="transmembrane region" description="Helical" evidence="5">
    <location>
        <begin position="323"/>
        <end position="346"/>
    </location>
</feature>
<sequence length="503" mass="55248">MHNLLPFLSASITNVLGSIPFFLPEFYLAVLFIVVMVTDLLFGKSSQNLCRIVACAGILLVIQRDYQQIQLLTIGGLANGHFFFGDMLLLTRTGISFKLIVDILAFILLLYLSWDDKLSAHPKGLSDLYTITIGSIFGLHLMIMAVNLLSIYVAIEMVSIASYLMVAYRSENAFSTEAGLKYVLFGAAASAIMLYGISLLYAFTGTLNLFTGNLVAGLSHVNEEAACFGLVLVLIGIGFKLSFVPIHFWVPDVYEGAPTPVTAWLSTLPKIAAFALLINFLTPFINYQQWHAFDFRLILSVISIITMIAGNFAAVMQNNVKRMLAYSSIGHTGFALMAIIVFNTIAFSSLTYYLAVYGIANIAALALATYFNNVIGTENLEGYKGMGHKYPIASVCFVIILISLTGIPISAGFTGKLFVFSSVYGIYQQSHDIMLLLLLITGALTTVVSLFYYIKIPLNLFLKRTEISSISPIKSYNVLVLCVFVCFLIVLLGIFPDFILKVL</sequence>
<feature type="transmembrane region" description="Helical" evidence="5">
    <location>
        <begin position="433"/>
        <end position="454"/>
    </location>
</feature>
<feature type="transmembrane region" description="Helical" evidence="5">
    <location>
        <begin position="95"/>
        <end position="114"/>
    </location>
</feature>
<evidence type="ECO:0000256" key="2">
    <source>
        <dbReference type="ARBA" id="ARBA00022692"/>
    </source>
</evidence>
<dbReference type="GO" id="GO:0050136">
    <property type="term" value="F:NADH dehydrogenase (quinone) (non-electrogenic) activity"/>
    <property type="evidence" value="ECO:0007669"/>
    <property type="project" value="UniProtKB-UniRule"/>
</dbReference>
<dbReference type="Pfam" id="PF00361">
    <property type="entry name" value="Proton_antipo_M"/>
    <property type="match status" value="1"/>
</dbReference>
<keyword evidence="5" id="KW-0520">NAD</keyword>
<dbReference type="NCBIfam" id="TIGR01770">
    <property type="entry name" value="NDH_I_N"/>
    <property type="match status" value="1"/>
</dbReference>
<dbReference type="HAMAP" id="MF_00445">
    <property type="entry name" value="NDH1_NuoN_1"/>
    <property type="match status" value="1"/>
</dbReference>
<keyword evidence="4 5" id="KW-0472">Membrane</keyword>
<dbReference type="InterPro" id="IPR010096">
    <property type="entry name" value="NADH-Q_OxRdtase_suN/2"/>
</dbReference>
<feature type="transmembrane region" description="Helical" evidence="5">
    <location>
        <begin position="352"/>
        <end position="371"/>
    </location>
</feature>
<feature type="transmembrane region" description="Helical" evidence="5">
    <location>
        <begin position="475"/>
        <end position="495"/>
    </location>
</feature>
<dbReference type="GO" id="GO:0042773">
    <property type="term" value="P:ATP synthesis coupled electron transport"/>
    <property type="evidence" value="ECO:0007669"/>
    <property type="project" value="InterPro"/>
</dbReference>
<evidence type="ECO:0000256" key="4">
    <source>
        <dbReference type="ARBA" id="ARBA00023136"/>
    </source>
</evidence>
<feature type="transmembrane region" description="Helical" evidence="5">
    <location>
        <begin position="228"/>
        <end position="250"/>
    </location>
</feature>
<name>A0A562U9K1_9SPHI</name>
<keyword evidence="9" id="KW-1185">Reference proteome</keyword>
<dbReference type="GO" id="GO:0005886">
    <property type="term" value="C:plasma membrane"/>
    <property type="evidence" value="ECO:0007669"/>
    <property type="project" value="UniProtKB-SubCell"/>
</dbReference>